<organism evidence="1 2">
    <name type="scientific">Acaulospora morrowiae</name>
    <dbReference type="NCBI Taxonomy" id="94023"/>
    <lineage>
        <taxon>Eukaryota</taxon>
        <taxon>Fungi</taxon>
        <taxon>Fungi incertae sedis</taxon>
        <taxon>Mucoromycota</taxon>
        <taxon>Glomeromycotina</taxon>
        <taxon>Glomeromycetes</taxon>
        <taxon>Diversisporales</taxon>
        <taxon>Acaulosporaceae</taxon>
        <taxon>Acaulospora</taxon>
    </lineage>
</organism>
<protein>
    <submittedName>
        <fullName evidence="1">17949_t:CDS:1</fullName>
    </submittedName>
</protein>
<dbReference type="EMBL" id="CAJVPV010002622">
    <property type="protein sequence ID" value="CAG8531543.1"/>
    <property type="molecule type" value="Genomic_DNA"/>
</dbReference>
<comment type="caution">
    <text evidence="1">The sequence shown here is derived from an EMBL/GenBank/DDBJ whole genome shotgun (WGS) entry which is preliminary data.</text>
</comment>
<evidence type="ECO:0000313" key="2">
    <source>
        <dbReference type="Proteomes" id="UP000789342"/>
    </source>
</evidence>
<proteinExistence type="predicted"/>
<dbReference type="AlphaFoldDB" id="A0A9N9FGJ3"/>
<dbReference type="Proteomes" id="UP000789342">
    <property type="component" value="Unassembled WGS sequence"/>
</dbReference>
<name>A0A9N9FGJ3_9GLOM</name>
<reference evidence="1" key="1">
    <citation type="submission" date="2021-06" db="EMBL/GenBank/DDBJ databases">
        <authorList>
            <person name="Kallberg Y."/>
            <person name="Tangrot J."/>
            <person name="Rosling A."/>
        </authorList>
    </citation>
    <scope>NUCLEOTIDE SEQUENCE</scope>
    <source>
        <strain evidence="1">CL551</strain>
    </source>
</reference>
<accession>A0A9N9FGJ3</accession>
<keyword evidence="2" id="KW-1185">Reference proteome</keyword>
<gene>
    <name evidence="1" type="ORF">AMORRO_LOCUS4695</name>
</gene>
<evidence type="ECO:0000313" key="1">
    <source>
        <dbReference type="EMBL" id="CAG8531543.1"/>
    </source>
</evidence>
<sequence>MDSFTNPSLEKDIAFDLATQPALPKIHAKVTPFCISTYGMVRCEQSTIDLIFGMDLTNCGAENVHTTREQKKAIPCNRRNVPPLMTLIVHGSFHLCTYRLYNSTRNMQSLQSILSGLLSSAFRAKYFGHSFICNWRVTGTQVEGPMYD</sequence>